<dbReference type="Proteomes" id="UP000438429">
    <property type="component" value="Unassembled WGS sequence"/>
</dbReference>
<evidence type="ECO:0000313" key="2">
    <source>
        <dbReference type="EMBL" id="KAF0024435.1"/>
    </source>
</evidence>
<sequence length="213" mass="23945">MWTEASGVKTLPRAHSREDLSWWDAVHEAPWKRLGQRLVFSRRVTELSTLPDEEKSRSINRNSCQTKAGANTGLLVVTPAFELNKKTAGERTNEEVCRSVLDAGHTSNKRFKTSSGSETWENKHLMGKLIHMAVADFTNGCLQRCYQDERANPRSNVGGPSKSTSRCLPNIDCDVLRHRGSGLKPKMNSVPRNKRVNPRLKDSAGRVQLYSTR</sequence>
<feature type="region of interest" description="Disordered" evidence="1">
    <location>
        <begin position="179"/>
        <end position="213"/>
    </location>
</feature>
<proteinExistence type="predicted"/>
<protein>
    <submittedName>
        <fullName evidence="2">Uncharacterized protein</fullName>
    </submittedName>
</protein>
<gene>
    <name evidence="2" type="ORF">F2P81_023237</name>
</gene>
<dbReference type="EMBL" id="VEVO01000021">
    <property type="protein sequence ID" value="KAF0024435.1"/>
    <property type="molecule type" value="Genomic_DNA"/>
</dbReference>
<reference evidence="2 3" key="1">
    <citation type="submission" date="2019-06" db="EMBL/GenBank/DDBJ databases">
        <title>Draft genomes of female and male turbot (Scophthalmus maximus).</title>
        <authorList>
            <person name="Xu H."/>
            <person name="Xu X.-W."/>
            <person name="Shao C."/>
            <person name="Chen S."/>
        </authorList>
    </citation>
    <scope>NUCLEOTIDE SEQUENCE [LARGE SCALE GENOMIC DNA]</scope>
    <source>
        <strain evidence="2">Ysfricsl-2016a</strain>
        <tissue evidence="2">Blood</tissue>
    </source>
</reference>
<evidence type="ECO:0000313" key="3">
    <source>
        <dbReference type="Proteomes" id="UP000438429"/>
    </source>
</evidence>
<dbReference type="AlphaFoldDB" id="A0A6A4RW63"/>
<organism evidence="2 3">
    <name type="scientific">Scophthalmus maximus</name>
    <name type="common">Turbot</name>
    <name type="synonym">Psetta maxima</name>
    <dbReference type="NCBI Taxonomy" id="52904"/>
    <lineage>
        <taxon>Eukaryota</taxon>
        <taxon>Metazoa</taxon>
        <taxon>Chordata</taxon>
        <taxon>Craniata</taxon>
        <taxon>Vertebrata</taxon>
        <taxon>Euteleostomi</taxon>
        <taxon>Actinopterygii</taxon>
        <taxon>Neopterygii</taxon>
        <taxon>Teleostei</taxon>
        <taxon>Neoteleostei</taxon>
        <taxon>Acanthomorphata</taxon>
        <taxon>Carangaria</taxon>
        <taxon>Pleuronectiformes</taxon>
        <taxon>Pleuronectoidei</taxon>
        <taxon>Scophthalmidae</taxon>
        <taxon>Scophthalmus</taxon>
    </lineage>
</organism>
<evidence type="ECO:0000256" key="1">
    <source>
        <dbReference type="SAM" id="MobiDB-lite"/>
    </source>
</evidence>
<accession>A0A6A4RW63</accession>
<name>A0A6A4RW63_SCOMX</name>
<comment type="caution">
    <text evidence="2">The sequence shown here is derived from an EMBL/GenBank/DDBJ whole genome shotgun (WGS) entry which is preliminary data.</text>
</comment>